<feature type="signal peptide" evidence="1">
    <location>
        <begin position="1"/>
        <end position="25"/>
    </location>
</feature>
<reference evidence="3 4" key="1">
    <citation type="submission" date="2024-03" db="EMBL/GenBank/DDBJ databases">
        <title>Draft genome sequence of Pseudonocardia nematodicida JCM 31783.</title>
        <authorList>
            <person name="Butdee W."/>
            <person name="Duangmal K."/>
        </authorList>
    </citation>
    <scope>NUCLEOTIDE SEQUENCE [LARGE SCALE GENOMIC DNA]</scope>
    <source>
        <strain evidence="3 4">JCM 31783</strain>
    </source>
</reference>
<evidence type="ECO:0000313" key="3">
    <source>
        <dbReference type="EMBL" id="MEQ3550350.1"/>
    </source>
</evidence>
<name>A0ABV1K786_9PSEU</name>
<comment type="caution">
    <text evidence="3">The sequence shown here is derived from an EMBL/GenBank/DDBJ whole genome shotgun (WGS) entry which is preliminary data.</text>
</comment>
<dbReference type="Gene3D" id="3.10.450.40">
    <property type="match status" value="1"/>
</dbReference>
<proteinExistence type="predicted"/>
<evidence type="ECO:0000313" key="4">
    <source>
        <dbReference type="Proteomes" id="UP001494902"/>
    </source>
</evidence>
<keyword evidence="4" id="KW-1185">Reference proteome</keyword>
<feature type="domain" description="PepSY" evidence="2">
    <location>
        <begin position="59"/>
        <end position="119"/>
    </location>
</feature>
<gene>
    <name evidence="3" type="ORF">WIS52_07700</name>
</gene>
<evidence type="ECO:0000256" key="1">
    <source>
        <dbReference type="SAM" id="SignalP"/>
    </source>
</evidence>
<protein>
    <submittedName>
        <fullName evidence="3">PepSY domain-containing protein</fullName>
    </submittedName>
</protein>
<accession>A0ABV1K786</accession>
<keyword evidence="1" id="KW-0732">Signal</keyword>
<dbReference type="Pfam" id="PF03413">
    <property type="entry name" value="PepSY"/>
    <property type="match status" value="1"/>
</dbReference>
<dbReference type="Proteomes" id="UP001494902">
    <property type="component" value="Unassembled WGS sequence"/>
</dbReference>
<evidence type="ECO:0000259" key="2">
    <source>
        <dbReference type="Pfam" id="PF03413"/>
    </source>
</evidence>
<organism evidence="3 4">
    <name type="scientific">Pseudonocardia nematodicida</name>
    <dbReference type="NCBI Taxonomy" id="1206997"/>
    <lineage>
        <taxon>Bacteria</taxon>
        <taxon>Bacillati</taxon>
        <taxon>Actinomycetota</taxon>
        <taxon>Actinomycetes</taxon>
        <taxon>Pseudonocardiales</taxon>
        <taxon>Pseudonocardiaceae</taxon>
        <taxon>Pseudonocardia</taxon>
    </lineage>
</organism>
<feature type="chain" id="PRO_5045768212" evidence="1">
    <location>
        <begin position="26"/>
        <end position="126"/>
    </location>
</feature>
<dbReference type="EMBL" id="JBEDNQ010000003">
    <property type="protein sequence ID" value="MEQ3550350.1"/>
    <property type="molecule type" value="Genomic_DNA"/>
</dbReference>
<dbReference type="RefSeq" id="WP_349297446.1">
    <property type="nucleotide sequence ID" value="NZ_JBEDNQ010000003.1"/>
</dbReference>
<sequence length="126" mass="13220">MRTPLTIAAVAATGLLLVGGGTAVALGAGEPETVSVVPTTAAADAQPVPEPPAVDRAGAERIALELVGAGRVTDAEFDEADRDDDDDRYDRDHWEIEIHDGPVEHDVDVDAATGEILDHDIDRDDD</sequence>
<dbReference type="InterPro" id="IPR025711">
    <property type="entry name" value="PepSY"/>
</dbReference>